<dbReference type="InterPro" id="IPR058678">
    <property type="entry name" value="ARM_PUB"/>
</dbReference>
<dbReference type="Pfam" id="PF04564">
    <property type="entry name" value="U-box"/>
    <property type="match status" value="1"/>
</dbReference>
<dbReference type="InterPro" id="IPR011989">
    <property type="entry name" value="ARM-like"/>
</dbReference>
<keyword evidence="5" id="KW-0677">Repeat</keyword>
<dbReference type="InterPro" id="IPR000225">
    <property type="entry name" value="Armadillo"/>
</dbReference>
<dbReference type="UniPathway" id="UPA00143"/>
<dbReference type="GO" id="GO:0007166">
    <property type="term" value="P:cell surface receptor signaling pathway"/>
    <property type="evidence" value="ECO:0007669"/>
    <property type="project" value="InterPro"/>
</dbReference>
<evidence type="ECO:0000313" key="10">
    <source>
        <dbReference type="EMBL" id="OTG03492.1"/>
    </source>
</evidence>
<feature type="domain" description="U-box" evidence="9">
    <location>
        <begin position="273"/>
        <end position="347"/>
    </location>
</feature>
<organism evidence="10 11">
    <name type="scientific">Helianthus annuus</name>
    <name type="common">Common sunflower</name>
    <dbReference type="NCBI Taxonomy" id="4232"/>
    <lineage>
        <taxon>Eukaryota</taxon>
        <taxon>Viridiplantae</taxon>
        <taxon>Streptophyta</taxon>
        <taxon>Embryophyta</taxon>
        <taxon>Tracheophyta</taxon>
        <taxon>Spermatophyta</taxon>
        <taxon>Magnoliopsida</taxon>
        <taxon>eudicotyledons</taxon>
        <taxon>Gunneridae</taxon>
        <taxon>Pentapetalae</taxon>
        <taxon>asterids</taxon>
        <taxon>campanulids</taxon>
        <taxon>Asterales</taxon>
        <taxon>Asteraceae</taxon>
        <taxon>Asteroideae</taxon>
        <taxon>Heliantheae alliance</taxon>
        <taxon>Heliantheae</taxon>
        <taxon>Helianthus</taxon>
    </lineage>
</organism>
<dbReference type="GO" id="GO:0016567">
    <property type="term" value="P:protein ubiquitination"/>
    <property type="evidence" value="ECO:0007669"/>
    <property type="project" value="UniProtKB-UniPathway"/>
</dbReference>
<keyword evidence="11" id="KW-1185">Reference proteome</keyword>
<dbReference type="InParanoid" id="A0A251SYF8"/>
<dbReference type="STRING" id="4232.A0A251SYF8"/>
<protein>
    <recommendedName>
        <fullName evidence="3">RING-type E3 ubiquitin transferase</fullName>
        <ecNumber evidence="3">2.3.2.27</ecNumber>
    </recommendedName>
</protein>
<evidence type="ECO:0000256" key="4">
    <source>
        <dbReference type="ARBA" id="ARBA00022679"/>
    </source>
</evidence>
<comment type="catalytic activity">
    <reaction evidence="1">
        <text>S-ubiquitinyl-[E2 ubiquitin-conjugating enzyme]-L-cysteine + [acceptor protein]-L-lysine = [E2 ubiquitin-conjugating enzyme]-L-cysteine + N(6)-ubiquitinyl-[acceptor protein]-L-lysine.</text>
        <dbReference type="EC" id="2.3.2.27"/>
    </reaction>
</comment>
<dbReference type="Gene3D" id="1.25.10.10">
    <property type="entry name" value="Leucine-rich Repeat Variant"/>
    <property type="match status" value="3"/>
</dbReference>
<dbReference type="InterPro" id="IPR003613">
    <property type="entry name" value="Ubox_domain"/>
</dbReference>
<dbReference type="CDD" id="cd21037">
    <property type="entry name" value="MLKL_NTD"/>
    <property type="match status" value="1"/>
</dbReference>
<evidence type="ECO:0000256" key="2">
    <source>
        <dbReference type="ARBA" id="ARBA00004906"/>
    </source>
</evidence>
<evidence type="ECO:0000256" key="3">
    <source>
        <dbReference type="ARBA" id="ARBA00012483"/>
    </source>
</evidence>
<keyword evidence="7" id="KW-0175">Coiled coil</keyword>
<dbReference type="Proteomes" id="UP000215914">
    <property type="component" value="Chromosome 13"/>
</dbReference>
<dbReference type="InterPro" id="IPR052608">
    <property type="entry name" value="U-box_domain_protein"/>
</dbReference>
<dbReference type="InterPro" id="IPR059179">
    <property type="entry name" value="MLKL-like_MCAfunc"/>
</dbReference>
<proteinExistence type="predicted"/>
<dbReference type="InterPro" id="IPR036537">
    <property type="entry name" value="Adaptor_Cbl_N_dom_sf"/>
</dbReference>
<name>A0A251SYF8_HELAN</name>
<keyword evidence="8" id="KW-0812">Transmembrane</keyword>
<evidence type="ECO:0000256" key="1">
    <source>
        <dbReference type="ARBA" id="ARBA00000900"/>
    </source>
</evidence>
<sequence length="1030" mass="114050">MHNQPFKTHFQLFTAMAEILPIGTILAVAISQVIKTAHAAKDVVIEKESFRTLSAHLFDIVSVLKQLELGELNESPITRKALENLETDVKKANALVEKYKNRGRFYLLIKCRHIVKEVQDVTRDIGKSLNSLCLANAEILSGISDEVTRLQNEMQRAEFATCQSQIRILDKLDQGLASQKLDNGFANDIIVDIARAVGVTVEPSEIRKELDSFKREKEEAENRKERAEVYLLEQIIELLSRADAAQDYEHVKGQYMQRLRVIEGHDPKSESIPPFKAFICGITNNVMVDPVSLSNGTAYSRVAIEAWFGSGEKTDPITGEPLEDLSFRSNIQLRQSIQEWKELNYCMIIRSCKSKLMSRNDSSVEDAVYQIRDLIKESSINKDWISIGGLTVLLIDILPNLRNQQVKTEVLVTLKYAVEGHARNKDLLVENKGFCHIVPCLVHESTPSKAALELIYEIAVEESGQNVDYTRELSQQCNPVSFLVTILKGTEAELSEKAHKILKELVDIDEENAVISAKEEWYEPLVDCIVQGPKSTKMAILRRIVHLELEEHNTKVLCELGLIPPLLEMASADLEAKELSLSMLVKLSTVSENKRVFSAAGGVPLIVDTMCSTPFPVIIPAKCLEILEKLSSNGDGIKFLVDVNKTQLNLESLVENLLAFLQNSLLPCTVLRPVLRSLFNICESESGLVKTAVLTAGGISLVLNLLDHADSETREAAINLLFLFSNHEPLGVAEFLLKPRRLEAFIGLLENTNKSDVQKAAVGLLANLPKSEVTLTSKLIELEGLKAIIEILESGNTEAKENALSALFRFTDPTNIEAQKMVVELGAYNLLVDFLKNGSVTAKARAAALIGDLSMRSSELTMTSSTGQWCSCFGRARVNTCPAHGGICSVKSTFCLLEAKALPELVKLLHGEVHATAYEAIQTLSTLVDKESPRRGTHVLHESGAVVPILEVLNWGSESLKVEALEVLEKVFMLTEMVDRYGSTARMGLVRLTGRSIHEEGHLHRKAAKVLLLIERHSRSSTSFVTGVSG</sequence>
<keyword evidence="8" id="KW-1133">Transmembrane helix</keyword>
<dbReference type="PROSITE" id="PS51698">
    <property type="entry name" value="U_BOX"/>
    <property type="match status" value="1"/>
</dbReference>
<evidence type="ECO:0000256" key="6">
    <source>
        <dbReference type="PROSITE-ProRule" id="PRU00259"/>
    </source>
</evidence>
<feature type="coiled-coil region" evidence="7">
    <location>
        <begin position="203"/>
        <end position="230"/>
    </location>
</feature>
<dbReference type="InterPro" id="IPR016024">
    <property type="entry name" value="ARM-type_fold"/>
</dbReference>
<accession>A0A251SYF8</accession>
<keyword evidence="4" id="KW-0808">Transferase</keyword>
<evidence type="ECO:0000256" key="8">
    <source>
        <dbReference type="SAM" id="Phobius"/>
    </source>
</evidence>
<dbReference type="SMART" id="SM00504">
    <property type="entry name" value="Ubox"/>
    <property type="match status" value="1"/>
</dbReference>
<feature type="transmembrane region" description="Helical" evidence="8">
    <location>
        <begin position="12"/>
        <end position="34"/>
    </location>
</feature>
<dbReference type="SUPFAM" id="SSF57850">
    <property type="entry name" value="RING/U-box"/>
    <property type="match status" value="1"/>
</dbReference>
<dbReference type="EC" id="2.3.2.27" evidence="3"/>
<gene>
    <name evidence="10" type="ORF">HannXRQ_Chr13g0424651</name>
</gene>
<dbReference type="OMA" id="FICCITG"/>
<reference evidence="11" key="1">
    <citation type="journal article" date="2017" name="Nature">
        <title>The sunflower genome provides insights into oil metabolism, flowering and Asterid evolution.</title>
        <authorList>
            <person name="Badouin H."/>
            <person name="Gouzy J."/>
            <person name="Grassa C.J."/>
            <person name="Murat F."/>
            <person name="Staton S.E."/>
            <person name="Cottret L."/>
            <person name="Lelandais-Briere C."/>
            <person name="Owens G.L."/>
            <person name="Carrere S."/>
            <person name="Mayjonade B."/>
            <person name="Legrand L."/>
            <person name="Gill N."/>
            <person name="Kane N.C."/>
            <person name="Bowers J.E."/>
            <person name="Hubner S."/>
            <person name="Bellec A."/>
            <person name="Berard A."/>
            <person name="Berges H."/>
            <person name="Blanchet N."/>
            <person name="Boniface M.C."/>
            <person name="Brunel D."/>
            <person name="Catrice O."/>
            <person name="Chaidir N."/>
            <person name="Claudel C."/>
            <person name="Donnadieu C."/>
            <person name="Faraut T."/>
            <person name="Fievet G."/>
            <person name="Helmstetter N."/>
            <person name="King M."/>
            <person name="Knapp S.J."/>
            <person name="Lai Z."/>
            <person name="Le Paslier M.C."/>
            <person name="Lippi Y."/>
            <person name="Lorenzon L."/>
            <person name="Mandel J.R."/>
            <person name="Marage G."/>
            <person name="Marchand G."/>
            <person name="Marquand E."/>
            <person name="Bret-Mestries E."/>
            <person name="Morien E."/>
            <person name="Nambeesan S."/>
            <person name="Nguyen T."/>
            <person name="Pegot-Espagnet P."/>
            <person name="Pouilly N."/>
            <person name="Raftis F."/>
            <person name="Sallet E."/>
            <person name="Schiex T."/>
            <person name="Thomas J."/>
            <person name="Vandecasteele C."/>
            <person name="Vares D."/>
            <person name="Vear F."/>
            <person name="Vautrin S."/>
            <person name="Crespi M."/>
            <person name="Mangin B."/>
            <person name="Burke J.M."/>
            <person name="Salse J."/>
            <person name="Munos S."/>
            <person name="Vincourt P."/>
            <person name="Rieseberg L.H."/>
            <person name="Langlade N.B."/>
        </authorList>
    </citation>
    <scope>NUCLEOTIDE SEQUENCE [LARGE SCALE GENOMIC DNA]</scope>
    <source>
        <strain evidence="11">cv. SF193</strain>
    </source>
</reference>
<evidence type="ECO:0000256" key="7">
    <source>
        <dbReference type="SAM" id="Coils"/>
    </source>
</evidence>
<evidence type="ECO:0000313" key="11">
    <source>
        <dbReference type="Proteomes" id="UP000215914"/>
    </source>
</evidence>
<dbReference type="SMART" id="SM00185">
    <property type="entry name" value="ARM"/>
    <property type="match status" value="7"/>
</dbReference>
<dbReference type="PROSITE" id="PS50176">
    <property type="entry name" value="ARM_REPEAT"/>
    <property type="match status" value="1"/>
</dbReference>
<dbReference type="GO" id="GO:0061630">
    <property type="term" value="F:ubiquitin protein ligase activity"/>
    <property type="evidence" value="ECO:0007669"/>
    <property type="project" value="UniProtKB-EC"/>
</dbReference>
<dbReference type="Pfam" id="PF25598">
    <property type="entry name" value="ARM_PUB"/>
    <property type="match status" value="1"/>
</dbReference>
<dbReference type="InterPro" id="IPR013083">
    <property type="entry name" value="Znf_RING/FYVE/PHD"/>
</dbReference>
<dbReference type="AlphaFoldDB" id="A0A251SYF8"/>
<dbReference type="EMBL" id="CM007902">
    <property type="protein sequence ID" value="OTG03492.1"/>
    <property type="molecule type" value="Genomic_DNA"/>
</dbReference>
<feature type="repeat" description="ARM" evidence="6">
    <location>
        <begin position="740"/>
        <end position="768"/>
    </location>
</feature>
<dbReference type="Gene3D" id="1.20.930.20">
    <property type="entry name" value="Adaptor protein Cbl, N-terminal domain"/>
    <property type="match status" value="1"/>
</dbReference>
<keyword evidence="8" id="KW-0472">Membrane</keyword>
<dbReference type="PANTHER" id="PTHR45958">
    <property type="entry name" value="RING-TYPE E3 UBIQUITIN TRANSFERASE"/>
    <property type="match status" value="1"/>
</dbReference>
<evidence type="ECO:0000256" key="5">
    <source>
        <dbReference type="ARBA" id="ARBA00022737"/>
    </source>
</evidence>
<dbReference type="Gene3D" id="3.30.40.10">
    <property type="entry name" value="Zinc/RING finger domain, C3HC4 (zinc finger)"/>
    <property type="match status" value="1"/>
</dbReference>
<evidence type="ECO:0000259" key="9">
    <source>
        <dbReference type="PROSITE" id="PS51698"/>
    </source>
</evidence>
<dbReference type="PANTHER" id="PTHR45958:SF15">
    <property type="entry name" value="RING-TYPE E3 UBIQUITIN TRANSFERASE"/>
    <property type="match status" value="1"/>
</dbReference>
<dbReference type="SUPFAM" id="SSF48371">
    <property type="entry name" value="ARM repeat"/>
    <property type="match status" value="2"/>
</dbReference>
<comment type="pathway">
    <text evidence="2">Protein modification; protein ubiquitination.</text>
</comment>